<dbReference type="Proteomes" id="UP000614811">
    <property type="component" value="Unassembled WGS sequence"/>
</dbReference>
<reference evidence="2" key="2">
    <citation type="submission" date="2020-09" db="EMBL/GenBank/DDBJ databases">
        <authorList>
            <person name="Sun Q."/>
            <person name="Kim S."/>
        </authorList>
    </citation>
    <scope>NUCLEOTIDE SEQUENCE</scope>
    <source>
        <strain evidence="2">KCTC 12711</strain>
    </source>
</reference>
<accession>A0A918VM11</accession>
<dbReference type="InterPro" id="IPR029069">
    <property type="entry name" value="HotDog_dom_sf"/>
</dbReference>
<dbReference type="AlphaFoldDB" id="A0A918VM11"/>
<keyword evidence="3" id="KW-1185">Reference proteome</keyword>
<name>A0A918VM11_9GAMM</name>
<dbReference type="Pfam" id="PF01575">
    <property type="entry name" value="MaoC_dehydratas"/>
    <property type="match status" value="1"/>
</dbReference>
<dbReference type="EMBL" id="BMXA01000002">
    <property type="protein sequence ID" value="GHA08224.1"/>
    <property type="molecule type" value="Genomic_DNA"/>
</dbReference>
<comment type="caution">
    <text evidence="2">The sequence shown here is derived from an EMBL/GenBank/DDBJ whole genome shotgun (WGS) entry which is preliminary data.</text>
</comment>
<dbReference type="Gene3D" id="3.10.129.10">
    <property type="entry name" value="Hotdog Thioesterase"/>
    <property type="match status" value="1"/>
</dbReference>
<dbReference type="SUPFAM" id="SSF54637">
    <property type="entry name" value="Thioesterase/thiol ester dehydrase-isomerase"/>
    <property type="match status" value="1"/>
</dbReference>
<proteinExistence type="predicted"/>
<dbReference type="InterPro" id="IPR002539">
    <property type="entry name" value="MaoC-like_dom"/>
</dbReference>
<evidence type="ECO:0000313" key="3">
    <source>
        <dbReference type="Proteomes" id="UP000614811"/>
    </source>
</evidence>
<reference evidence="2" key="1">
    <citation type="journal article" date="2014" name="Int. J. Syst. Evol. Microbiol.">
        <title>Complete genome sequence of Corynebacterium casei LMG S-19264T (=DSM 44701T), isolated from a smear-ripened cheese.</title>
        <authorList>
            <consortium name="US DOE Joint Genome Institute (JGI-PGF)"/>
            <person name="Walter F."/>
            <person name="Albersmeier A."/>
            <person name="Kalinowski J."/>
            <person name="Ruckert C."/>
        </authorList>
    </citation>
    <scope>NUCLEOTIDE SEQUENCE</scope>
    <source>
        <strain evidence="2">KCTC 12711</strain>
    </source>
</reference>
<dbReference type="PANTHER" id="PTHR42993:SF1">
    <property type="entry name" value="MAOC-LIKE DEHYDRATASE DOMAIN-CONTAINING PROTEIN"/>
    <property type="match status" value="1"/>
</dbReference>
<gene>
    <name evidence="2" type="ORF">GCM10008090_17590</name>
</gene>
<feature type="domain" description="MaoC-like" evidence="1">
    <location>
        <begin position="66"/>
        <end position="175"/>
    </location>
</feature>
<dbReference type="RefSeq" id="WP_189399919.1">
    <property type="nucleotide sequence ID" value="NZ_BMXA01000002.1"/>
</dbReference>
<evidence type="ECO:0000259" key="1">
    <source>
        <dbReference type="Pfam" id="PF01575"/>
    </source>
</evidence>
<organism evidence="2 3">
    <name type="scientific">Arenicella chitinivorans</name>
    <dbReference type="NCBI Taxonomy" id="1329800"/>
    <lineage>
        <taxon>Bacteria</taxon>
        <taxon>Pseudomonadati</taxon>
        <taxon>Pseudomonadota</taxon>
        <taxon>Gammaproteobacteria</taxon>
        <taxon>Arenicellales</taxon>
        <taxon>Arenicellaceae</taxon>
        <taxon>Arenicella</taxon>
    </lineage>
</organism>
<sequence length="209" mass="23317">MNVLSYLKEKSRNLPAFSDLEFDNLIAKWTSGSLARDAGLPLGGDDAQPGGRVIRAAQLAVEMQPLLGQTLMEGEWFTLTQQQIDDFAQLTGDAQWIHTDPVRCRAESPYRTTVAHGFLLLAMLPELAGIRAIGEKYYPDAKFVVNCGLDNVNFINPARCGAKVRAKTTLLSCERQGRRVDLRFQIIARSDAIKRRVLCESDVAIRVYF</sequence>
<evidence type="ECO:0000313" key="2">
    <source>
        <dbReference type="EMBL" id="GHA08224.1"/>
    </source>
</evidence>
<dbReference type="PANTHER" id="PTHR42993">
    <property type="entry name" value="MAOC-LIKE DEHYDRATASE DOMAIN-CONTAINING PROTEIN"/>
    <property type="match status" value="1"/>
</dbReference>
<protein>
    <recommendedName>
        <fullName evidence="1">MaoC-like domain-containing protein</fullName>
    </recommendedName>
</protein>